<evidence type="ECO:0000256" key="1">
    <source>
        <dbReference type="PIRSR" id="PIRSR037847-1"/>
    </source>
</evidence>
<dbReference type="InterPro" id="IPR004173">
    <property type="entry name" value="3H_domain"/>
</dbReference>
<dbReference type="Gene3D" id="1.10.10.10">
    <property type="entry name" value="Winged helix-like DNA-binding domain superfamily/Winged helix DNA-binding domain"/>
    <property type="match status" value="1"/>
</dbReference>
<sequence>MSQSKVLGEERRSRLLSKLKQAQAPIKGSEFAKQFNVSRQVIVGDVSLLKAKNEPIVATSQGYLYIRNEIDPVMFERSVVCSHTSEQTAEELTLLVDHGVLVKDVSIEHPLYGDLTASLHLHNRKEVAAFVEKAAASGATYLLELTEGIHLHTIAARTEEDLDRAIRALDEAGFLVQ</sequence>
<dbReference type="EMBL" id="AVPE01000001">
    <property type="protein sequence ID" value="KGX93777.1"/>
    <property type="molecule type" value="Genomic_DNA"/>
</dbReference>
<feature type="domain" description="3H" evidence="2">
    <location>
        <begin position="79"/>
        <end position="175"/>
    </location>
</feature>
<dbReference type="InterPro" id="IPR035922">
    <property type="entry name" value="3H_dom_sf"/>
</dbReference>
<evidence type="ECO:0000259" key="3">
    <source>
        <dbReference type="Pfam" id="PF08279"/>
    </source>
</evidence>
<dbReference type="SUPFAM" id="SSF75500">
    <property type="entry name" value="Putative transcriptional regulator TM1602, C-terminal domain"/>
    <property type="match status" value="1"/>
</dbReference>
<feature type="binding site" evidence="1">
    <location>
        <position position="83"/>
    </location>
    <ligand>
        <name>Ni(2+)</name>
        <dbReference type="ChEBI" id="CHEBI:49786"/>
    </ligand>
</feature>
<feature type="binding site" evidence="1">
    <location>
        <position position="91"/>
    </location>
    <ligand>
        <name>Ni(2+)</name>
        <dbReference type="ChEBI" id="CHEBI:49786"/>
    </ligand>
</feature>
<dbReference type="InterPro" id="IPR026043">
    <property type="entry name" value="NadR"/>
</dbReference>
<dbReference type="InterPro" id="IPR036390">
    <property type="entry name" value="WH_DNA-bd_sf"/>
</dbReference>
<comment type="caution">
    <text evidence="4">The sequence shown here is derived from an EMBL/GenBank/DDBJ whole genome shotgun (WGS) entry which is preliminary data.</text>
</comment>
<evidence type="ECO:0000313" key="4">
    <source>
        <dbReference type="EMBL" id="KGX93777.1"/>
    </source>
</evidence>
<dbReference type="Proteomes" id="UP000030528">
    <property type="component" value="Unassembled WGS sequence"/>
</dbReference>
<dbReference type="OrthoDB" id="9792661at2"/>
<dbReference type="InterPro" id="IPR036388">
    <property type="entry name" value="WH-like_DNA-bd_sf"/>
</dbReference>
<dbReference type="Gene3D" id="3.30.1340.20">
    <property type="entry name" value="3H domain"/>
    <property type="match status" value="1"/>
</dbReference>
<dbReference type="RefSeq" id="WP_026799123.1">
    <property type="nucleotide sequence ID" value="NZ_AULI01000001.1"/>
</dbReference>
<dbReference type="InterPro" id="IPR013196">
    <property type="entry name" value="HTH_11"/>
</dbReference>
<dbReference type="STRING" id="1385510.GCA_000425205_00313"/>
<dbReference type="PANTHER" id="PTHR40068:SF1">
    <property type="entry name" value="TRANSCRIPTION REPRESSOR NIAR-RELATED"/>
    <property type="match status" value="1"/>
</dbReference>
<feature type="binding site" evidence="1">
    <location>
        <position position="150"/>
    </location>
    <ligand>
        <name>Ni(2+)</name>
        <dbReference type="ChEBI" id="CHEBI:49786"/>
    </ligand>
</feature>
<dbReference type="Pfam" id="PF02829">
    <property type="entry name" value="3H"/>
    <property type="match status" value="1"/>
</dbReference>
<feature type="domain" description="Helix-turn-helix type 11" evidence="3">
    <location>
        <begin position="11"/>
        <end position="63"/>
    </location>
</feature>
<evidence type="ECO:0000259" key="2">
    <source>
        <dbReference type="Pfam" id="PF02829"/>
    </source>
</evidence>
<dbReference type="GO" id="GO:0046872">
    <property type="term" value="F:metal ion binding"/>
    <property type="evidence" value="ECO:0007669"/>
    <property type="project" value="UniProtKB-KW"/>
</dbReference>
<keyword evidence="1" id="KW-0533">Nickel</keyword>
<dbReference type="AlphaFoldDB" id="A0A0A5ID61"/>
<dbReference type="eggNOG" id="COG1827">
    <property type="taxonomic scope" value="Bacteria"/>
</dbReference>
<reference evidence="4 5" key="1">
    <citation type="submission" date="2013-08" db="EMBL/GenBank/DDBJ databases">
        <authorList>
            <person name="Huang J."/>
            <person name="Wang G."/>
        </authorList>
    </citation>
    <scope>NUCLEOTIDE SEQUENCE [LARGE SCALE GENOMIC DNA]</scope>
    <source>
        <strain evidence="4 5">JSM 076056</strain>
    </source>
</reference>
<dbReference type="PIRSF" id="PIRSF037847">
    <property type="entry name" value="NiaR"/>
    <property type="match status" value="1"/>
</dbReference>
<dbReference type="SUPFAM" id="SSF46785">
    <property type="entry name" value="Winged helix' DNA-binding domain"/>
    <property type="match status" value="1"/>
</dbReference>
<proteinExistence type="predicted"/>
<organism evidence="4 5">
    <name type="scientific">Pontibacillus halophilus JSM 076056 = DSM 19796</name>
    <dbReference type="NCBI Taxonomy" id="1385510"/>
    <lineage>
        <taxon>Bacteria</taxon>
        <taxon>Bacillati</taxon>
        <taxon>Bacillota</taxon>
        <taxon>Bacilli</taxon>
        <taxon>Bacillales</taxon>
        <taxon>Bacillaceae</taxon>
        <taxon>Pontibacillus</taxon>
    </lineage>
</organism>
<evidence type="ECO:0000313" key="5">
    <source>
        <dbReference type="Proteomes" id="UP000030528"/>
    </source>
</evidence>
<gene>
    <name evidence="4" type="ORF">N781_00825</name>
</gene>
<dbReference type="Pfam" id="PF08279">
    <property type="entry name" value="HTH_11"/>
    <property type="match status" value="1"/>
</dbReference>
<feature type="binding site" evidence="1">
    <location>
        <position position="152"/>
    </location>
    <ligand>
        <name>Ni(2+)</name>
        <dbReference type="ChEBI" id="CHEBI:49786"/>
    </ligand>
</feature>
<keyword evidence="1" id="KW-0479">Metal-binding</keyword>
<name>A0A0A5ID61_9BACI</name>
<dbReference type="PANTHER" id="PTHR40068">
    <property type="entry name" value="TRANSCRIPTION REPRESSOR NIAR-RELATED"/>
    <property type="match status" value="1"/>
</dbReference>
<keyword evidence="5" id="KW-1185">Reference proteome</keyword>
<accession>A0A0A5ID61</accession>
<protein>
    <submittedName>
        <fullName evidence="4">Transcriptional regulator</fullName>
    </submittedName>
</protein>